<reference evidence="1" key="1">
    <citation type="submission" date="2018-06" db="EMBL/GenBank/DDBJ databases">
        <authorList>
            <person name="Zhirakovskaya E."/>
        </authorList>
    </citation>
    <scope>NUCLEOTIDE SEQUENCE</scope>
</reference>
<dbReference type="AlphaFoldDB" id="A0A3B0SJE7"/>
<protein>
    <submittedName>
        <fullName evidence="1">Outer membrane protein W</fullName>
    </submittedName>
</protein>
<organism evidence="1">
    <name type="scientific">hydrothermal vent metagenome</name>
    <dbReference type="NCBI Taxonomy" id="652676"/>
    <lineage>
        <taxon>unclassified sequences</taxon>
        <taxon>metagenomes</taxon>
        <taxon>ecological metagenomes</taxon>
    </lineage>
</organism>
<gene>
    <name evidence="1" type="ORF">MNBD_ALPHA01-2358</name>
</gene>
<dbReference type="SUPFAM" id="SSF56925">
    <property type="entry name" value="OMPA-like"/>
    <property type="match status" value="1"/>
</dbReference>
<evidence type="ECO:0000313" key="1">
    <source>
        <dbReference type="EMBL" id="VAW04520.1"/>
    </source>
</evidence>
<dbReference type="Gene3D" id="2.40.160.20">
    <property type="match status" value="1"/>
</dbReference>
<dbReference type="InterPro" id="IPR005618">
    <property type="entry name" value="OMPW"/>
</dbReference>
<accession>A0A3B0SJE7</accession>
<proteinExistence type="predicted"/>
<dbReference type="InterPro" id="IPR011250">
    <property type="entry name" value="OMP/PagP_B-barrel"/>
</dbReference>
<sequence length="231" mass="24893">MLYGYVIKSFSCNQHNEETKMKNTLLKSASLAALIVSGMTAPAIAKEAGDLLMRGRVIYVVPNEDATTSIGGTVGINNDIVPELDFTYFLTDNVGVELILATTKHNVTALNTALGASAALGSVMLLPPTVTLQYHFNPKGDISPYIGAGINYTFYYSENAPGGTIADIDYNDGFGFALQAGVDFKINDDWSFNVDVKRYWLNTDVNINGGGVTADVDIDPWIFGVGFGYTF</sequence>
<dbReference type="GO" id="GO:0019867">
    <property type="term" value="C:outer membrane"/>
    <property type="evidence" value="ECO:0007669"/>
    <property type="project" value="InterPro"/>
</dbReference>
<dbReference type="GO" id="GO:0055085">
    <property type="term" value="P:transmembrane transport"/>
    <property type="evidence" value="ECO:0007669"/>
    <property type="project" value="TreeGrafter"/>
</dbReference>
<dbReference type="Pfam" id="PF03922">
    <property type="entry name" value="OmpW"/>
    <property type="match status" value="1"/>
</dbReference>
<dbReference type="PANTHER" id="PTHR36920:SF1">
    <property type="entry name" value="OUTER MEMBRANE PROTEIN W"/>
    <property type="match status" value="1"/>
</dbReference>
<name>A0A3B0SJE7_9ZZZZ</name>
<dbReference type="PANTHER" id="PTHR36920">
    <property type="match status" value="1"/>
</dbReference>
<dbReference type="EMBL" id="UOEJ01000192">
    <property type="protein sequence ID" value="VAW04520.1"/>
    <property type="molecule type" value="Genomic_DNA"/>
</dbReference>